<keyword evidence="5" id="KW-1133">Transmembrane helix</keyword>
<dbReference type="Pfam" id="PF00173">
    <property type="entry name" value="Cyt-b5"/>
    <property type="match status" value="1"/>
</dbReference>
<evidence type="ECO:0000256" key="2">
    <source>
        <dbReference type="ARBA" id="ARBA00022723"/>
    </source>
</evidence>
<dbReference type="PROSITE" id="PS00191">
    <property type="entry name" value="CYTOCHROME_B5_1"/>
    <property type="match status" value="1"/>
</dbReference>
<evidence type="ECO:0000256" key="1">
    <source>
        <dbReference type="ARBA" id="ARBA00022617"/>
    </source>
</evidence>
<keyword evidence="3 5" id="KW-0408">Iron</keyword>
<dbReference type="PRINTS" id="PR00363">
    <property type="entry name" value="CYTOCHROMEB5"/>
</dbReference>
<keyword evidence="1 5" id="KW-0349">Heme</keyword>
<feature type="transmembrane region" description="Helical" evidence="5">
    <location>
        <begin position="103"/>
        <end position="127"/>
    </location>
</feature>
<dbReference type="GO" id="GO:0020037">
    <property type="term" value="F:heme binding"/>
    <property type="evidence" value="ECO:0007669"/>
    <property type="project" value="UniProtKB-UniRule"/>
</dbReference>
<evidence type="ECO:0000256" key="4">
    <source>
        <dbReference type="ARBA" id="ARBA00038168"/>
    </source>
</evidence>
<dbReference type="GO" id="GO:0046872">
    <property type="term" value="F:metal ion binding"/>
    <property type="evidence" value="ECO:0007669"/>
    <property type="project" value="UniProtKB-UniRule"/>
</dbReference>
<dbReference type="InterPro" id="IPR018506">
    <property type="entry name" value="Cyt_B5_heme-BS"/>
</dbReference>
<evidence type="ECO:0000313" key="7">
    <source>
        <dbReference type="EMBL" id="CCO19883.1"/>
    </source>
</evidence>
<gene>
    <name evidence="7" type="ordered locus">Bathy15g02260</name>
</gene>
<dbReference type="SUPFAM" id="SSF55856">
    <property type="entry name" value="Cytochrome b5-like heme/steroid binding domain"/>
    <property type="match status" value="1"/>
</dbReference>
<dbReference type="PROSITE" id="PS50255">
    <property type="entry name" value="CYTOCHROME_B5_2"/>
    <property type="match status" value="1"/>
</dbReference>
<keyword evidence="5" id="KW-0472">Membrane</keyword>
<dbReference type="eggNOG" id="KOG0537">
    <property type="taxonomic scope" value="Eukaryota"/>
</dbReference>
<keyword evidence="2 5" id="KW-0479">Metal-binding</keyword>
<accession>K8FCV7</accession>
<feature type="domain" description="Cytochrome b5 heme-binding" evidence="6">
    <location>
        <begin position="5"/>
        <end position="81"/>
    </location>
</feature>
<dbReference type="InterPro" id="IPR001199">
    <property type="entry name" value="Cyt_B5-like_heme/steroid-bd"/>
</dbReference>
<evidence type="ECO:0000313" key="8">
    <source>
        <dbReference type="Proteomes" id="UP000198341"/>
    </source>
</evidence>
<proteinExistence type="inferred from homology"/>
<evidence type="ECO:0000256" key="5">
    <source>
        <dbReference type="RuleBase" id="RU362121"/>
    </source>
</evidence>
<dbReference type="PANTHER" id="PTHR19359">
    <property type="entry name" value="CYTOCHROME B5"/>
    <property type="match status" value="1"/>
</dbReference>
<protein>
    <submittedName>
        <fullName evidence="7">Cytochrome b5</fullName>
    </submittedName>
</protein>
<dbReference type="InterPro" id="IPR050668">
    <property type="entry name" value="Cytochrome_b5"/>
</dbReference>
<dbReference type="STRING" id="41875.K8FCV7"/>
<dbReference type="GO" id="GO:0016020">
    <property type="term" value="C:membrane"/>
    <property type="evidence" value="ECO:0007669"/>
    <property type="project" value="TreeGrafter"/>
</dbReference>
<sequence length="131" mass="14363">MTSTEKKIGFEELCKHNTLEDLWLAIDGIVYDVTPFMDDHPGGGEIMLSAANKDGTDDFEDVGHSPHARELLKKFKVGVFEGEFGDEAPLTKKKKGGRDDVSIGGNAILGMVLPILVLLCAIMAYYMGMQR</sequence>
<evidence type="ECO:0000259" key="6">
    <source>
        <dbReference type="PROSITE" id="PS50255"/>
    </source>
</evidence>
<evidence type="ECO:0000256" key="3">
    <source>
        <dbReference type="ARBA" id="ARBA00023004"/>
    </source>
</evidence>
<dbReference type="OrthoDB" id="260519at2759"/>
<reference evidence="7 8" key="1">
    <citation type="submission" date="2011-10" db="EMBL/GenBank/DDBJ databases">
        <authorList>
            <person name="Genoscope - CEA"/>
        </authorList>
    </citation>
    <scope>NUCLEOTIDE SEQUENCE [LARGE SCALE GENOMIC DNA]</scope>
    <source>
        <strain evidence="7 8">RCC 1105</strain>
    </source>
</reference>
<dbReference type="AlphaFoldDB" id="K8FCV7"/>
<dbReference type="InterPro" id="IPR036400">
    <property type="entry name" value="Cyt_B5-like_heme/steroid_sf"/>
</dbReference>
<dbReference type="EMBL" id="FO082264">
    <property type="protein sequence ID" value="CCO19883.1"/>
    <property type="molecule type" value="Genomic_DNA"/>
</dbReference>
<dbReference type="Gene3D" id="3.10.120.10">
    <property type="entry name" value="Cytochrome b5-like heme/steroid binding domain"/>
    <property type="match status" value="1"/>
</dbReference>
<dbReference type="PANTHER" id="PTHR19359:SF14">
    <property type="entry name" value="CYTOCHROME B5 A"/>
    <property type="match status" value="1"/>
</dbReference>
<comment type="similarity">
    <text evidence="4 5">Belongs to the cytochrome b5 family.</text>
</comment>
<dbReference type="SMART" id="SM01117">
    <property type="entry name" value="Cyt-b5"/>
    <property type="match status" value="1"/>
</dbReference>
<keyword evidence="8" id="KW-1185">Reference proteome</keyword>
<name>K8FCV7_9CHLO</name>
<dbReference type="GeneID" id="19011379"/>
<keyword evidence="5" id="KW-0812">Transmembrane</keyword>
<organism evidence="7 8">
    <name type="scientific">Bathycoccus prasinos</name>
    <dbReference type="NCBI Taxonomy" id="41875"/>
    <lineage>
        <taxon>Eukaryota</taxon>
        <taxon>Viridiplantae</taxon>
        <taxon>Chlorophyta</taxon>
        <taxon>Mamiellophyceae</taxon>
        <taxon>Mamiellales</taxon>
        <taxon>Bathycoccaceae</taxon>
        <taxon>Bathycoccus</taxon>
    </lineage>
</organism>
<dbReference type="RefSeq" id="XP_007508797.1">
    <property type="nucleotide sequence ID" value="XM_007508735.1"/>
</dbReference>
<dbReference type="KEGG" id="bpg:Bathy15g02260"/>
<dbReference type="Proteomes" id="UP000198341">
    <property type="component" value="Chromosome 15"/>
</dbReference>